<keyword evidence="10" id="KW-1185">Reference proteome</keyword>
<evidence type="ECO:0000313" key="9">
    <source>
        <dbReference type="EMBL" id="TSH96298.1"/>
    </source>
</evidence>
<protein>
    <submittedName>
        <fullName evidence="9">Acyl-CoA dehydrogenase</fullName>
    </submittedName>
</protein>
<dbReference type="InterPro" id="IPR009100">
    <property type="entry name" value="AcylCoA_DH/oxidase_NM_dom_sf"/>
</dbReference>
<dbReference type="Gene3D" id="1.20.140.10">
    <property type="entry name" value="Butyryl-CoA Dehydrogenase, subunit A, domain 3"/>
    <property type="match status" value="1"/>
</dbReference>
<evidence type="ECO:0000256" key="3">
    <source>
        <dbReference type="ARBA" id="ARBA00022630"/>
    </source>
</evidence>
<dbReference type="InterPro" id="IPR046373">
    <property type="entry name" value="Acyl-CoA_Oxase/DH_mid-dom_sf"/>
</dbReference>
<comment type="similarity">
    <text evidence="2">Belongs to the acyl-CoA dehydrogenase family.</text>
</comment>
<evidence type="ECO:0000259" key="8">
    <source>
        <dbReference type="Pfam" id="PF02771"/>
    </source>
</evidence>
<dbReference type="GO" id="GO:0050660">
    <property type="term" value="F:flavin adenine dinucleotide binding"/>
    <property type="evidence" value="ECO:0007669"/>
    <property type="project" value="InterPro"/>
</dbReference>
<proteinExistence type="inferred from homology"/>
<feature type="domain" description="Acyl-CoA oxidase/dehydrogenase middle" evidence="7">
    <location>
        <begin position="129"/>
        <end position="206"/>
    </location>
</feature>
<keyword evidence="3" id="KW-0285">Flavoprotein</keyword>
<dbReference type="Proteomes" id="UP000318405">
    <property type="component" value="Unassembled WGS sequence"/>
</dbReference>
<comment type="caution">
    <text evidence="9">The sequence shown here is derived from an EMBL/GenBank/DDBJ whole genome shotgun (WGS) entry which is preliminary data.</text>
</comment>
<comment type="cofactor">
    <cofactor evidence="1">
        <name>FAD</name>
        <dbReference type="ChEBI" id="CHEBI:57692"/>
    </cofactor>
</comment>
<keyword evidence="4" id="KW-0274">FAD</keyword>
<evidence type="ECO:0000313" key="10">
    <source>
        <dbReference type="Proteomes" id="UP000318405"/>
    </source>
</evidence>
<dbReference type="InterPro" id="IPR013786">
    <property type="entry name" value="AcylCoA_DH/ox_N"/>
</dbReference>
<evidence type="ECO:0000256" key="4">
    <source>
        <dbReference type="ARBA" id="ARBA00022827"/>
    </source>
</evidence>
<feature type="domain" description="Acyl-CoA dehydrogenase/oxidase C-terminal" evidence="6">
    <location>
        <begin position="236"/>
        <end position="378"/>
    </location>
</feature>
<dbReference type="Pfam" id="PF00441">
    <property type="entry name" value="Acyl-CoA_dh_1"/>
    <property type="match status" value="1"/>
</dbReference>
<dbReference type="InterPro" id="IPR006091">
    <property type="entry name" value="Acyl-CoA_Oxase/DH_mid-dom"/>
</dbReference>
<dbReference type="AlphaFoldDB" id="A0A556ATN5"/>
<dbReference type="SUPFAM" id="SSF47203">
    <property type="entry name" value="Acyl-CoA dehydrogenase C-terminal domain-like"/>
    <property type="match status" value="1"/>
</dbReference>
<dbReference type="CDD" id="cd00567">
    <property type="entry name" value="ACAD"/>
    <property type="match status" value="1"/>
</dbReference>
<evidence type="ECO:0000256" key="2">
    <source>
        <dbReference type="ARBA" id="ARBA00009347"/>
    </source>
</evidence>
<dbReference type="InterPro" id="IPR036250">
    <property type="entry name" value="AcylCo_DH-like_C"/>
</dbReference>
<evidence type="ECO:0000259" key="7">
    <source>
        <dbReference type="Pfam" id="PF02770"/>
    </source>
</evidence>
<evidence type="ECO:0000256" key="1">
    <source>
        <dbReference type="ARBA" id="ARBA00001974"/>
    </source>
</evidence>
<sequence>MNIQGKAKMDVLLDEQETLVLETLRSFLSVECDPAVVRDAERNESGYSASLWKTFAALGWLGLSLPERYGGQALPLTYAALLFEELGRHIAPLPVLSTLVPALLIEKYGNASHKAVLSAVVSGEMILSFAVQEQSGRWSPEGIAMTAQRDGDALVLSGRKCFVADFQNATHCLTAVRVEEAGRAPGLALVLVDTAAPGIQVERLRPLAKDQECCVAFERVRVPAERLLGAGQAALDDLMDYAAVFTACQMQGAARKATELAAAYVTQREAFGQPIGAFQAIQHLAADMLNAVDGVQLLSREAVWRLSQGLPARIEVAQAKSFANEKCLMACRSAQQMHGGIGFMAEFDINLWYRRTASWGLRAGSTYEHRRLISRALLDTPGPVRLGVAAHASA</sequence>
<gene>
    <name evidence="9" type="ORF">FOZ76_09480</name>
</gene>
<organism evidence="9 10">
    <name type="scientific">Verticiella sediminum</name>
    <dbReference type="NCBI Taxonomy" id="1247510"/>
    <lineage>
        <taxon>Bacteria</taxon>
        <taxon>Pseudomonadati</taxon>
        <taxon>Pseudomonadota</taxon>
        <taxon>Betaproteobacteria</taxon>
        <taxon>Burkholderiales</taxon>
        <taxon>Alcaligenaceae</taxon>
        <taxon>Verticiella</taxon>
    </lineage>
</organism>
<dbReference type="InterPro" id="IPR037069">
    <property type="entry name" value="AcylCoA_DH/ox_N_sf"/>
</dbReference>
<evidence type="ECO:0000256" key="5">
    <source>
        <dbReference type="ARBA" id="ARBA00023002"/>
    </source>
</evidence>
<feature type="domain" description="Acyl-CoA dehydrogenase/oxidase N-terminal" evidence="8">
    <location>
        <begin position="15"/>
        <end position="124"/>
    </location>
</feature>
<accession>A0A556ATN5</accession>
<dbReference type="Gene3D" id="1.10.540.10">
    <property type="entry name" value="Acyl-CoA dehydrogenase/oxidase, N-terminal domain"/>
    <property type="match status" value="1"/>
</dbReference>
<name>A0A556ATN5_9BURK</name>
<reference evidence="9 10" key="1">
    <citation type="submission" date="2019-07" db="EMBL/GenBank/DDBJ databases">
        <title>Qingshengfaniella alkalisoli gen. nov., sp. nov., isolated from saline soil.</title>
        <authorList>
            <person name="Xu L."/>
            <person name="Huang X.-X."/>
            <person name="Sun J.-Q."/>
        </authorList>
    </citation>
    <scope>NUCLEOTIDE SEQUENCE [LARGE SCALE GENOMIC DNA]</scope>
    <source>
        <strain evidence="9 10">DSM 27279</strain>
    </source>
</reference>
<dbReference type="PANTHER" id="PTHR43884">
    <property type="entry name" value="ACYL-COA DEHYDROGENASE"/>
    <property type="match status" value="1"/>
</dbReference>
<dbReference type="PANTHER" id="PTHR43884:SF20">
    <property type="entry name" value="ACYL-COA DEHYDROGENASE FADE28"/>
    <property type="match status" value="1"/>
</dbReference>
<dbReference type="Pfam" id="PF02771">
    <property type="entry name" value="Acyl-CoA_dh_N"/>
    <property type="match status" value="1"/>
</dbReference>
<dbReference type="Pfam" id="PF02770">
    <property type="entry name" value="Acyl-CoA_dh_M"/>
    <property type="match status" value="1"/>
</dbReference>
<dbReference type="GO" id="GO:0003995">
    <property type="term" value="F:acyl-CoA dehydrogenase activity"/>
    <property type="evidence" value="ECO:0007669"/>
    <property type="project" value="TreeGrafter"/>
</dbReference>
<dbReference type="EMBL" id="VLTJ01000017">
    <property type="protein sequence ID" value="TSH96298.1"/>
    <property type="molecule type" value="Genomic_DNA"/>
</dbReference>
<dbReference type="InterPro" id="IPR009075">
    <property type="entry name" value="AcylCo_DH/oxidase_C"/>
</dbReference>
<dbReference type="RefSeq" id="WP_143947912.1">
    <property type="nucleotide sequence ID" value="NZ_BAABMB010000002.1"/>
</dbReference>
<keyword evidence="5" id="KW-0560">Oxidoreductase</keyword>
<dbReference type="SUPFAM" id="SSF56645">
    <property type="entry name" value="Acyl-CoA dehydrogenase NM domain-like"/>
    <property type="match status" value="1"/>
</dbReference>
<evidence type="ECO:0000259" key="6">
    <source>
        <dbReference type="Pfam" id="PF00441"/>
    </source>
</evidence>
<dbReference type="OrthoDB" id="8523432at2"/>
<dbReference type="Gene3D" id="2.40.110.10">
    <property type="entry name" value="Butyryl-CoA Dehydrogenase, subunit A, domain 2"/>
    <property type="match status" value="1"/>
</dbReference>